<dbReference type="GO" id="GO:0016787">
    <property type="term" value="F:hydrolase activity"/>
    <property type="evidence" value="ECO:0007669"/>
    <property type="project" value="UniProtKB-KW"/>
</dbReference>
<evidence type="ECO:0000259" key="4">
    <source>
        <dbReference type="PROSITE" id="PS50830"/>
    </source>
</evidence>
<organism evidence="5 6">
    <name type="scientific">Hazenella coriacea</name>
    <dbReference type="NCBI Taxonomy" id="1179467"/>
    <lineage>
        <taxon>Bacteria</taxon>
        <taxon>Bacillati</taxon>
        <taxon>Bacillota</taxon>
        <taxon>Bacilli</taxon>
        <taxon>Bacillales</taxon>
        <taxon>Thermoactinomycetaceae</taxon>
        <taxon>Hazenella</taxon>
    </lineage>
</organism>
<keyword evidence="2 5" id="KW-0255">Endonuclease</keyword>
<dbReference type="Pfam" id="PF00565">
    <property type="entry name" value="SNase"/>
    <property type="match status" value="1"/>
</dbReference>
<accession>A0A4R3LA76</accession>
<keyword evidence="3" id="KW-0378">Hydrolase</keyword>
<dbReference type="OrthoDB" id="9775118at2"/>
<sequence>MLQLRVRKLIPIFLICLLFFSCVGITQGVSAEVGSASTLSIAQAKLKIGQTVTVEGVVLADNSAIGGGKLSTFIQDATGGINLFAISPTNYPQLKEGDQVRVTGNITEYKGLTEITPGTVEVLANQQPLPTPQKIQLSDLKDAKKAEPLEGSLVQLTGFIQNIPSAPAGGGYNISLIDADFQETTLRVMEGSMDVSQLQKGKWYEITAILSQYTSYQLIPRKDKDLSLLSNQPAPPSAEGLYPSVVSSVVDGDTIHLSKPVLGTTKVRFVNMDTAETYAAHNKDPNRATINRNQKEFGEKAKSYINTLIKPGDEVLIKVGPEPTDNYGRLLGQVIRKSDQVNINLEMVKQGHAVTYFIWPIDEEDYPKYQEAVKSAKEAKLGIWNPENPLLELPFLFRANDDKKGLSKYVGNSDTKTYVKPEEWEKVPVDKRIFFWDEATAQQAGYTDGQLNSVTLAEARQVSVGTEVMVEGVVTSPVGAWGSKGFYIQDSSSGAYVHQKDLDVVIGDVVQIVAKTAVFNGEFQLTNISGIQVTGKSDVPTPLVVRPNEVGLSNEGQLVQLKGVVIENLKQVNTQGTFEFDATVKATGESVKVRIDHRTGLTFDKFAYQNGDMIELTGVSSQFQGVSQVKPRMTSDIQELQLLSDYLAGKKELQIVSQDLIKLVTVDGLEAKQVSRLLEKQLTQAIGKDPKTNLQIKISVKQIQVSLEVMEKKLQKASKHSETTLKITESLITQTLEHLFKKAEKQQLIS</sequence>
<gene>
    <name evidence="5" type="ORF">EDD58_101228</name>
</gene>
<evidence type="ECO:0000313" key="6">
    <source>
        <dbReference type="Proteomes" id="UP000294937"/>
    </source>
</evidence>
<keyword evidence="6" id="KW-1185">Reference proteome</keyword>
<dbReference type="PROSITE" id="PS51257">
    <property type="entry name" value="PROKAR_LIPOPROTEIN"/>
    <property type="match status" value="1"/>
</dbReference>
<keyword evidence="1" id="KW-0540">Nuclease</keyword>
<protein>
    <submittedName>
        <fullName evidence="5">DNA/RNA endonuclease YhcR with UshA esterase domain</fullName>
    </submittedName>
</protein>
<dbReference type="Proteomes" id="UP000294937">
    <property type="component" value="Unassembled WGS sequence"/>
</dbReference>
<dbReference type="GO" id="GO:0004519">
    <property type="term" value="F:endonuclease activity"/>
    <property type="evidence" value="ECO:0007669"/>
    <property type="project" value="UniProtKB-KW"/>
</dbReference>
<dbReference type="CDD" id="cd00175">
    <property type="entry name" value="SNc"/>
    <property type="match status" value="1"/>
</dbReference>
<dbReference type="PROSITE" id="PS50830">
    <property type="entry name" value="TNASE_3"/>
    <property type="match status" value="1"/>
</dbReference>
<dbReference type="RefSeq" id="WP_131922993.1">
    <property type="nucleotide sequence ID" value="NZ_SMAG01000001.1"/>
</dbReference>
<dbReference type="Gene3D" id="2.40.50.1010">
    <property type="match status" value="1"/>
</dbReference>
<dbReference type="SMART" id="SM00318">
    <property type="entry name" value="SNc"/>
    <property type="match status" value="1"/>
</dbReference>
<reference evidence="5 6" key="1">
    <citation type="submission" date="2019-03" db="EMBL/GenBank/DDBJ databases">
        <title>Genomic Encyclopedia of Type Strains, Phase IV (KMG-IV): sequencing the most valuable type-strain genomes for metagenomic binning, comparative biology and taxonomic classification.</title>
        <authorList>
            <person name="Goeker M."/>
        </authorList>
    </citation>
    <scope>NUCLEOTIDE SEQUENCE [LARGE SCALE GENOMIC DNA]</scope>
    <source>
        <strain evidence="5 6">DSM 45707</strain>
    </source>
</reference>
<evidence type="ECO:0000256" key="3">
    <source>
        <dbReference type="ARBA" id="ARBA00022801"/>
    </source>
</evidence>
<evidence type="ECO:0000313" key="5">
    <source>
        <dbReference type="EMBL" id="TCS96592.1"/>
    </source>
</evidence>
<dbReference type="AlphaFoldDB" id="A0A4R3LA76"/>
<comment type="caution">
    <text evidence="5">The sequence shown here is derived from an EMBL/GenBank/DDBJ whole genome shotgun (WGS) entry which is preliminary data.</text>
</comment>
<evidence type="ECO:0000256" key="1">
    <source>
        <dbReference type="ARBA" id="ARBA00022722"/>
    </source>
</evidence>
<dbReference type="InterPro" id="IPR035437">
    <property type="entry name" value="SNase_OB-fold_sf"/>
</dbReference>
<dbReference type="PANTHER" id="PTHR12302">
    <property type="entry name" value="EBNA2 BINDING PROTEIN P100"/>
    <property type="match status" value="1"/>
</dbReference>
<dbReference type="PANTHER" id="PTHR12302:SF3">
    <property type="entry name" value="SERINE_THREONINE-PROTEIN KINASE 31"/>
    <property type="match status" value="1"/>
</dbReference>
<dbReference type="CDD" id="cd04486">
    <property type="entry name" value="YhcR_OBF_like"/>
    <property type="match status" value="2"/>
</dbReference>
<dbReference type="EMBL" id="SMAG01000001">
    <property type="protein sequence ID" value="TCS96592.1"/>
    <property type="molecule type" value="Genomic_DNA"/>
</dbReference>
<dbReference type="InterPro" id="IPR016071">
    <property type="entry name" value="Staphylococal_nuclease_OB-fold"/>
</dbReference>
<dbReference type="Gene3D" id="2.40.50.90">
    <property type="match status" value="1"/>
</dbReference>
<evidence type="ECO:0000256" key="2">
    <source>
        <dbReference type="ARBA" id="ARBA00022759"/>
    </source>
</evidence>
<proteinExistence type="predicted"/>
<name>A0A4R3LA76_9BACL</name>
<feature type="domain" description="TNase-like" evidence="4">
    <location>
        <begin position="240"/>
        <end position="386"/>
    </location>
</feature>
<dbReference type="SUPFAM" id="SSF50199">
    <property type="entry name" value="Staphylococcal nuclease"/>
    <property type="match status" value="1"/>
</dbReference>